<evidence type="ECO:0000313" key="1">
    <source>
        <dbReference type="EMBL" id="CAG6735733.1"/>
    </source>
</evidence>
<dbReference type="AlphaFoldDB" id="A0A8D9DZZ4"/>
<organism evidence="1">
    <name type="scientific">Cacopsylla melanoneura</name>
    <dbReference type="NCBI Taxonomy" id="428564"/>
    <lineage>
        <taxon>Eukaryota</taxon>
        <taxon>Metazoa</taxon>
        <taxon>Ecdysozoa</taxon>
        <taxon>Arthropoda</taxon>
        <taxon>Hexapoda</taxon>
        <taxon>Insecta</taxon>
        <taxon>Pterygota</taxon>
        <taxon>Neoptera</taxon>
        <taxon>Paraneoptera</taxon>
        <taxon>Hemiptera</taxon>
        <taxon>Sternorrhyncha</taxon>
        <taxon>Psylloidea</taxon>
        <taxon>Psyllidae</taxon>
        <taxon>Psyllinae</taxon>
        <taxon>Cacopsylla</taxon>
    </lineage>
</organism>
<proteinExistence type="predicted"/>
<sequence length="110" mass="12117">MPITKSMLLTTKLRRLATQYVLFTNWTCLYISVGLASSTKSAVLGELSDNLVGVLCGLLEACLLDEEATLCLTWDFIALDEEESRGLTRLDFIALDEEASPAVTRLIFIA</sequence>
<name>A0A8D9DZZ4_9HEMI</name>
<dbReference type="EMBL" id="HBUF01396682">
    <property type="protein sequence ID" value="CAG6735733.1"/>
    <property type="molecule type" value="Transcribed_RNA"/>
</dbReference>
<protein>
    <submittedName>
        <fullName evidence="1">Uncharacterized protein</fullName>
    </submittedName>
</protein>
<reference evidence="1" key="1">
    <citation type="submission" date="2021-05" db="EMBL/GenBank/DDBJ databases">
        <authorList>
            <person name="Alioto T."/>
            <person name="Alioto T."/>
            <person name="Gomez Garrido J."/>
        </authorList>
    </citation>
    <scope>NUCLEOTIDE SEQUENCE</scope>
</reference>
<accession>A0A8D9DZZ4</accession>